<dbReference type="GeneID" id="9943851"/>
<protein>
    <submittedName>
        <fullName evidence="2">Zinc finger protein</fullName>
    </submittedName>
</protein>
<dbReference type="RefSeq" id="XP_003142024.1">
    <property type="nucleotide sequence ID" value="XM_003141976.1"/>
</dbReference>
<dbReference type="EMBL" id="JH712589">
    <property type="protein sequence ID" value="EFO22050.1"/>
    <property type="molecule type" value="Genomic_DNA"/>
</dbReference>
<sequence length="245" mass="28195">MSNRWIIITNNRLMEIWKKKMKRKKVMPKVSVTSVNGTVVEQLQVMRNFKKLLCNHNEYSSDASNTAIITTTIKQPLLQSHYYTWTKIINTDNLSLPFGRIFIQTILEQSLTKEVAGRLCQSLFHAIYLNTQEISHINMHFIYFVVVIFVQLRSANGTNKALDLSVQGLNDEQMGNLLLLAEVANKMPKAKIVAKNTNEFNGQNLTVKMKLTVKEENVKQKSTERLAGRKSEKRNCSVEYVDRSR</sequence>
<proteinExistence type="predicted"/>
<dbReference type="InParanoid" id="A0A1S0TY66"/>
<evidence type="ECO:0000313" key="2">
    <source>
        <dbReference type="EMBL" id="EFO22050.1"/>
    </source>
</evidence>
<gene>
    <name evidence="2" type="ORF">LOAG_06440</name>
</gene>
<dbReference type="CTD" id="9943851"/>
<organism evidence="2">
    <name type="scientific">Loa loa</name>
    <name type="common">Eye worm</name>
    <name type="synonym">Filaria loa</name>
    <dbReference type="NCBI Taxonomy" id="7209"/>
    <lineage>
        <taxon>Eukaryota</taxon>
        <taxon>Metazoa</taxon>
        <taxon>Ecdysozoa</taxon>
        <taxon>Nematoda</taxon>
        <taxon>Chromadorea</taxon>
        <taxon>Rhabditida</taxon>
        <taxon>Spirurina</taxon>
        <taxon>Spiruromorpha</taxon>
        <taxon>Filarioidea</taxon>
        <taxon>Onchocercidae</taxon>
        <taxon>Loa</taxon>
    </lineage>
</organism>
<accession>A0A1S0TY66</accession>
<name>A0A1S0TY66_LOALO</name>
<dbReference type="AlphaFoldDB" id="A0A1S0TY66"/>
<evidence type="ECO:0000256" key="1">
    <source>
        <dbReference type="SAM" id="MobiDB-lite"/>
    </source>
</evidence>
<reference evidence="2" key="1">
    <citation type="submission" date="2012-04" db="EMBL/GenBank/DDBJ databases">
        <title>The Genome Sequence of Loa loa.</title>
        <authorList>
            <consortium name="The Broad Institute Genome Sequencing Platform"/>
            <consortium name="Broad Institute Genome Sequencing Center for Infectious Disease"/>
            <person name="Nutman T.B."/>
            <person name="Fink D.L."/>
            <person name="Russ C."/>
            <person name="Young S."/>
            <person name="Zeng Q."/>
            <person name="Gargeya S."/>
            <person name="Alvarado L."/>
            <person name="Berlin A."/>
            <person name="Chapman S.B."/>
            <person name="Chen Z."/>
            <person name="Freedman E."/>
            <person name="Gellesch M."/>
            <person name="Goldberg J."/>
            <person name="Griggs A."/>
            <person name="Gujja S."/>
            <person name="Heilman E.R."/>
            <person name="Heiman D."/>
            <person name="Howarth C."/>
            <person name="Mehta T."/>
            <person name="Neiman D."/>
            <person name="Pearson M."/>
            <person name="Roberts A."/>
            <person name="Saif S."/>
            <person name="Shea T."/>
            <person name="Shenoy N."/>
            <person name="Sisk P."/>
            <person name="Stolte C."/>
            <person name="Sykes S."/>
            <person name="White J."/>
            <person name="Yandava C."/>
            <person name="Haas B."/>
            <person name="Henn M.R."/>
            <person name="Nusbaum C."/>
            <person name="Birren B."/>
        </authorList>
    </citation>
    <scope>NUCLEOTIDE SEQUENCE [LARGE SCALE GENOMIC DNA]</scope>
</reference>
<feature type="region of interest" description="Disordered" evidence="1">
    <location>
        <begin position="220"/>
        <end position="245"/>
    </location>
</feature>
<dbReference type="KEGG" id="loa:LOAG_06440"/>